<evidence type="ECO:0000313" key="5">
    <source>
        <dbReference type="EMBL" id="ANY68987.1"/>
    </source>
</evidence>
<dbReference type="PANTHER" id="PTHR12128">
    <property type="entry name" value="DIHYDRODIPICOLINATE SYNTHASE"/>
    <property type="match status" value="1"/>
</dbReference>
<reference evidence="5" key="1">
    <citation type="submission" date="2016-08" db="EMBL/GenBank/DDBJ databases">
        <title>Complete Genome Seqeunce of Paenibacillus sp. BIHB 4019 from tea rhizoplane.</title>
        <authorList>
            <person name="Thakur R."/>
            <person name="Swarnkar M.K."/>
            <person name="Gulati A."/>
        </authorList>
    </citation>
    <scope>NUCLEOTIDE SEQUENCE [LARGE SCALE GENOMIC DNA]</scope>
    <source>
        <strain evidence="5">BIHB4019</strain>
    </source>
</reference>
<dbReference type="EMBL" id="CP016808">
    <property type="protein sequence ID" value="ANY68987.1"/>
    <property type="molecule type" value="Genomic_DNA"/>
</dbReference>
<organism evidence="5">
    <name type="scientific">Paenibacillus sp. BIHB 4019</name>
    <dbReference type="NCBI Taxonomy" id="1870819"/>
    <lineage>
        <taxon>Bacteria</taxon>
        <taxon>Bacillati</taxon>
        <taxon>Bacillota</taxon>
        <taxon>Bacilli</taxon>
        <taxon>Bacillales</taxon>
        <taxon>Paenibacillaceae</taxon>
        <taxon>Paenibacillus</taxon>
    </lineage>
</organism>
<sequence>MHEGMKAKLRGINAINVTPFDGQLGIDWTSLQGNIRYLLDQGIKAIYPCGNTGEFYALSVEEAKEVTRFVTDTVNHESLVIAGVGYDARTASELAVHAEKCGADGIMVHQPVHPYLLAQGVVDYYKQIAAATSLPMVLYIRSEQITHEAIVQAAAIPNVVGIKYAINHPPSFSRAVQAVEDDIVWICGTAEMWAPTFYAAGAKGFTSGMVNVDTQRSFAMLEALNEGNYDRAMEIWREVLPFEQLRESHRNGNNVSVVKEAMYQLGLIATRAVRPPISTLTSKECEEVAGMLREWGLLQPV</sequence>
<evidence type="ECO:0000256" key="1">
    <source>
        <dbReference type="ARBA" id="ARBA00023239"/>
    </source>
</evidence>
<dbReference type="InterPro" id="IPR002220">
    <property type="entry name" value="DapA-like"/>
</dbReference>
<dbReference type="Gene3D" id="3.20.20.70">
    <property type="entry name" value="Aldolase class I"/>
    <property type="match status" value="1"/>
</dbReference>
<name>A0A1B2DMQ7_9BACL</name>
<feature type="active site" description="Proton donor/acceptor" evidence="3">
    <location>
        <position position="139"/>
    </location>
</feature>
<dbReference type="GO" id="GO:0008840">
    <property type="term" value="F:4-hydroxy-tetrahydrodipicolinate synthase activity"/>
    <property type="evidence" value="ECO:0007669"/>
    <property type="project" value="TreeGrafter"/>
</dbReference>
<evidence type="ECO:0000256" key="2">
    <source>
        <dbReference type="PIRNR" id="PIRNR001365"/>
    </source>
</evidence>
<feature type="binding site" evidence="4">
    <location>
        <position position="52"/>
    </location>
    <ligand>
        <name>pyruvate</name>
        <dbReference type="ChEBI" id="CHEBI:15361"/>
    </ligand>
</feature>
<keyword evidence="1 2" id="KW-0456">Lyase</keyword>
<dbReference type="RefSeq" id="WP_099520038.1">
    <property type="nucleotide sequence ID" value="NZ_CP016808.1"/>
</dbReference>
<dbReference type="InterPro" id="IPR013785">
    <property type="entry name" value="Aldolase_TIM"/>
</dbReference>
<protein>
    <submittedName>
        <fullName evidence="5">Dihydrodipicolinate synthase family protein</fullName>
    </submittedName>
</protein>
<proteinExistence type="inferred from homology"/>
<feature type="active site" description="Schiff-base intermediate with substrate" evidence="3">
    <location>
        <position position="163"/>
    </location>
</feature>
<gene>
    <name evidence="5" type="ORF">BBD42_22750</name>
</gene>
<dbReference type="PANTHER" id="PTHR12128:SF19">
    <property type="entry name" value="5-DEHYDRO-4-DEOXYGLUCARATE DEHYDRATASE 2-RELATED"/>
    <property type="match status" value="1"/>
</dbReference>
<comment type="similarity">
    <text evidence="2">Belongs to the DapA family.</text>
</comment>
<dbReference type="SMART" id="SM01130">
    <property type="entry name" value="DHDPS"/>
    <property type="match status" value="1"/>
</dbReference>
<evidence type="ECO:0000256" key="3">
    <source>
        <dbReference type="PIRSR" id="PIRSR001365-1"/>
    </source>
</evidence>
<accession>A0A1B2DMQ7</accession>
<dbReference type="SUPFAM" id="SSF51569">
    <property type="entry name" value="Aldolase"/>
    <property type="match status" value="1"/>
</dbReference>
<dbReference type="AlphaFoldDB" id="A0A1B2DMQ7"/>
<evidence type="ECO:0000256" key="4">
    <source>
        <dbReference type="PIRSR" id="PIRSR001365-2"/>
    </source>
</evidence>
<dbReference type="CDD" id="cd00408">
    <property type="entry name" value="DHDPS-like"/>
    <property type="match status" value="1"/>
</dbReference>
<dbReference type="Pfam" id="PF00701">
    <property type="entry name" value="DHDPS"/>
    <property type="match status" value="1"/>
</dbReference>
<dbReference type="PIRSF" id="PIRSF001365">
    <property type="entry name" value="DHDPS"/>
    <property type="match status" value="1"/>
</dbReference>